<dbReference type="AlphaFoldDB" id="A0A9W9JZA5"/>
<dbReference type="Pfam" id="PF16363">
    <property type="entry name" value="GDP_Man_Dehyd"/>
    <property type="match status" value="1"/>
</dbReference>
<dbReference type="EMBL" id="JAPMSZ010000010">
    <property type="protein sequence ID" value="KAJ5086896.1"/>
    <property type="molecule type" value="Genomic_DNA"/>
</dbReference>
<dbReference type="OrthoDB" id="331544at2759"/>
<dbReference type="PANTHER" id="PTHR43000">
    <property type="entry name" value="DTDP-D-GLUCOSE 4,6-DEHYDRATASE-RELATED"/>
    <property type="match status" value="1"/>
</dbReference>
<dbReference type="InterPro" id="IPR016040">
    <property type="entry name" value="NAD(P)-bd_dom"/>
</dbReference>
<name>A0A9W9JZA5_9EURO</name>
<sequence>MGIKGVQEVITPESLTGTTVYEQYPGVKNILITGGAGFIGSWVARHFVLKYAGTYHVIVMDIMASAASKNNVACLQDKANFHFVQGDILDRESIINILEKYEIHAVFHFAAESHVQKSFSDPFAFTRMNVFGTHNLLDAMRHYGKIVRYVHASTDEVYGETQGKETDERALLSPTNPYASSKASAEMYVMAYHKSFNIPALILRCNNVFGPCQFPEKIVPKFTRLMMDGQKLTMQGDGTRTRNFLYVSDVVDAYDTVLHHGELGEIYNVSSSFNVSVRSVADGVLASFGYDPVKDFQKNVTQIPDRPYNDEDYVVVGDRLKDIGWKQNIDFEKGLTTSVNWYRQNVDTWWAAA</sequence>
<dbReference type="SUPFAM" id="SSF51735">
    <property type="entry name" value="NAD(P)-binding Rossmann-fold domains"/>
    <property type="match status" value="1"/>
</dbReference>
<evidence type="ECO:0000313" key="3">
    <source>
        <dbReference type="Proteomes" id="UP001141434"/>
    </source>
</evidence>
<evidence type="ECO:0000259" key="1">
    <source>
        <dbReference type="Pfam" id="PF16363"/>
    </source>
</evidence>
<dbReference type="FunFam" id="3.40.50.720:FF:000304">
    <property type="entry name" value="UDP-glucose 4,6-dehydratase"/>
    <property type="match status" value="1"/>
</dbReference>
<dbReference type="Gene3D" id="3.90.25.10">
    <property type="entry name" value="UDP-galactose 4-epimerase, domain 1"/>
    <property type="match status" value="1"/>
</dbReference>
<dbReference type="GeneID" id="81397897"/>
<protein>
    <submittedName>
        <fullName evidence="2">dTDP-D-glucose 4,6-dehydratase</fullName>
    </submittedName>
</protein>
<dbReference type="Proteomes" id="UP001141434">
    <property type="component" value="Unassembled WGS sequence"/>
</dbReference>
<accession>A0A9W9JZA5</accession>
<comment type="caution">
    <text evidence="2">The sequence shown here is derived from an EMBL/GenBank/DDBJ whole genome shotgun (WGS) entry which is preliminary data.</text>
</comment>
<keyword evidence="3" id="KW-1185">Reference proteome</keyword>
<dbReference type="Gene3D" id="3.40.50.720">
    <property type="entry name" value="NAD(P)-binding Rossmann-like Domain"/>
    <property type="match status" value="1"/>
</dbReference>
<organism evidence="2 3">
    <name type="scientific">Penicillium alfredii</name>
    <dbReference type="NCBI Taxonomy" id="1506179"/>
    <lineage>
        <taxon>Eukaryota</taxon>
        <taxon>Fungi</taxon>
        <taxon>Dikarya</taxon>
        <taxon>Ascomycota</taxon>
        <taxon>Pezizomycotina</taxon>
        <taxon>Eurotiomycetes</taxon>
        <taxon>Eurotiomycetidae</taxon>
        <taxon>Eurotiales</taxon>
        <taxon>Aspergillaceae</taxon>
        <taxon>Penicillium</taxon>
    </lineage>
</organism>
<feature type="domain" description="NAD(P)-binding" evidence="1">
    <location>
        <begin position="31"/>
        <end position="336"/>
    </location>
</feature>
<dbReference type="RefSeq" id="XP_056509021.1">
    <property type="nucleotide sequence ID" value="XM_056658728.1"/>
</dbReference>
<gene>
    <name evidence="2" type="ORF">NUU61_008203</name>
</gene>
<proteinExistence type="predicted"/>
<reference evidence="2" key="2">
    <citation type="journal article" date="2023" name="IMA Fungus">
        <title>Comparative genomic study of the Penicillium genus elucidates a diverse pangenome and 15 lateral gene transfer events.</title>
        <authorList>
            <person name="Petersen C."/>
            <person name="Sorensen T."/>
            <person name="Nielsen M.R."/>
            <person name="Sondergaard T.E."/>
            <person name="Sorensen J.L."/>
            <person name="Fitzpatrick D.A."/>
            <person name="Frisvad J.C."/>
            <person name="Nielsen K.L."/>
        </authorList>
    </citation>
    <scope>NUCLEOTIDE SEQUENCE</scope>
    <source>
        <strain evidence="2">IBT 34128</strain>
    </source>
</reference>
<dbReference type="GO" id="GO:0009225">
    <property type="term" value="P:nucleotide-sugar metabolic process"/>
    <property type="evidence" value="ECO:0007669"/>
    <property type="project" value="UniProtKB-ARBA"/>
</dbReference>
<reference evidence="2" key="1">
    <citation type="submission" date="2022-11" db="EMBL/GenBank/DDBJ databases">
        <authorList>
            <person name="Petersen C."/>
        </authorList>
    </citation>
    <scope>NUCLEOTIDE SEQUENCE</scope>
    <source>
        <strain evidence="2">IBT 34128</strain>
    </source>
</reference>
<dbReference type="InterPro" id="IPR036291">
    <property type="entry name" value="NAD(P)-bd_dom_sf"/>
</dbReference>
<evidence type="ECO:0000313" key="2">
    <source>
        <dbReference type="EMBL" id="KAJ5086896.1"/>
    </source>
</evidence>